<dbReference type="Proteomes" id="UP001055811">
    <property type="component" value="Linkage Group LG06"/>
</dbReference>
<sequence>MNPPLNPPSFLCACLFLLSIVRIRSRYLVRLDLLVSAVRPTGRHDSLQAGSAPDEAVAIVLVDMKYWIDAMAQKYGHKGYVACGHI</sequence>
<name>A0ACB9BRR0_CICIN</name>
<dbReference type="EMBL" id="CM042014">
    <property type="protein sequence ID" value="KAI3724738.1"/>
    <property type="molecule type" value="Genomic_DNA"/>
</dbReference>
<comment type="caution">
    <text evidence="1">The sequence shown here is derived from an EMBL/GenBank/DDBJ whole genome shotgun (WGS) entry which is preliminary data.</text>
</comment>
<protein>
    <submittedName>
        <fullName evidence="1">Uncharacterized protein</fullName>
    </submittedName>
</protein>
<reference evidence="2" key="1">
    <citation type="journal article" date="2022" name="Mol. Ecol. Resour.">
        <title>The genomes of chicory, endive, great burdock and yacon provide insights into Asteraceae palaeo-polyploidization history and plant inulin production.</title>
        <authorList>
            <person name="Fan W."/>
            <person name="Wang S."/>
            <person name="Wang H."/>
            <person name="Wang A."/>
            <person name="Jiang F."/>
            <person name="Liu H."/>
            <person name="Zhao H."/>
            <person name="Xu D."/>
            <person name="Zhang Y."/>
        </authorList>
    </citation>
    <scope>NUCLEOTIDE SEQUENCE [LARGE SCALE GENOMIC DNA]</scope>
    <source>
        <strain evidence="2">cv. Punajuju</strain>
    </source>
</reference>
<reference evidence="1 2" key="2">
    <citation type="journal article" date="2022" name="Mol. Ecol. Resour.">
        <title>The genomes of chicory, endive, great burdock and yacon provide insights into Asteraceae paleo-polyploidization history and plant inulin production.</title>
        <authorList>
            <person name="Fan W."/>
            <person name="Wang S."/>
            <person name="Wang H."/>
            <person name="Wang A."/>
            <person name="Jiang F."/>
            <person name="Liu H."/>
            <person name="Zhao H."/>
            <person name="Xu D."/>
            <person name="Zhang Y."/>
        </authorList>
    </citation>
    <scope>NUCLEOTIDE SEQUENCE [LARGE SCALE GENOMIC DNA]</scope>
    <source>
        <strain evidence="2">cv. Punajuju</strain>
        <tissue evidence="1">Leaves</tissue>
    </source>
</reference>
<accession>A0ACB9BRR0</accession>
<evidence type="ECO:0000313" key="1">
    <source>
        <dbReference type="EMBL" id="KAI3724738.1"/>
    </source>
</evidence>
<proteinExistence type="predicted"/>
<evidence type="ECO:0000313" key="2">
    <source>
        <dbReference type="Proteomes" id="UP001055811"/>
    </source>
</evidence>
<organism evidence="1 2">
    <name type="scientific">Cichorium intybus</name>
    <name type="common">Chicory</name>
    <dbReference type="NCBI Taxonomy" id="13427"/>
    <lineage>
        <taxon>Eukaryota</taxon>
        <taxon>Viridiplantae</taxon>
        <taxon>Streptophyta</taxon>
        <taxon>Embryophyta</taxon>
        <taxon>Tracheophyta</taxon>
        <taxon>Spermatophyta</taxon>
        <taxon>Magnoliopsida</taxon>
        <taxon>eudicotyledons</taxon>
        <taxon>Gunneridae</taxon>
        <taxon>Pentapetalae</taxon>
        <taxon>asterids</taxon>
        <taxon>campanulids</taxon>
        <taxon>Asterales</taxon>
        <taxon>Asteraceae</taxon>
        <taxon>Cichorioideae</taxon>
        <taxon>Cichorieae</taxon>
        <taxon>Cichoriinae</taxon>
        <taxon>Cichorium</taxon>
    </lineage>
</organism>
<keyword evidence="2" id="KW-1185">Reference proteome</keyword>
<gene>
    <name evidence="1" type="ORF">L2E82_36526</name>
</gene>